<name>A0A023DFP1_9BACL</name>
<dbReference type="AlphaFoldDB" id="A0A023DFP1"/>
<dbReference type="InterPro" id="IPR019688">
    <property type="entry name" value="DUF2533"/>
</dbReference>
<dbReference type="OrthoDB" id="2679622at2"/>
<proteinExistence type="predicted"/>
<evidence type="ECO:0000313" key="2">
    <source>
        <dbReference type="Proteomes" id="UP000023561"/>
    </source>
</evidence>
<sequence length="87" mass="10125">MTEVHQAITAHLQKQHAILKKFAELEQEREHYIEEAVMLCRNGQPFTVEKINAATKKMNELAKQGVVPARKYVTVEMVKEYVERSKK</sequence>
<gene>
    <name evidence="1" type="ORF">GCA01S_031_00780</name>
</gene>
<keyword evidence="2" id="KW-1185">Reference proteome</keyword>
<reference evidence="1 2" key="1">
    <citation type="submission" date="2014-04" db="EMBL/GenBank/DDBJ databases">
        <title>Whole genome shotgun sequence of Geobacillus caldoxylosilyticus NBRC 107762.</title>
        <authorList>
            <person name="Hosoyama A."/>
            <person name="Hosoyama Y."/>
            <person name="Katano-Makiyama Y."/>
            <person name="Tsuchikane K."/>
            <person name="Ohji S."/>
            <person name="Ichikawa N."/>
            <person name="Yamazoe A."/>
            <person name="Fujita N."/>
        </authorList>
    </citation>
    <scope>NUCLEOTIDE SEQUENCE [LARGE SCALE GENOMIC DNA]</scope>
    <source>
        <strain evidence="1 2">NBRC 107762</strain>
    </source>
</reference>
<protein>
    <recommendedName>
        <fullName evidence="3">DUF2533 domain-containing protein</fullName>
    </recommendedName>
</protein>
<comment type="caution">
    <text evidence="1">The sequence shown here is derived from an EMBL/GenBank/DDBJ whole genome shotgun (WGS) entry which is preliminary data.</text>
</comment>
<organism evidence="1 2">
    <name type="scientific">Parageobacillus caldoxylosilyticus NBRC 107762</name>
    <dbReference type="NCBI Taxonomy" id="1220594"/>
    <lineage>
        <taxon>Bacteria</taxon>
        <taxon>Bacillati</taxon>
        <taxon>Bacillota</taxon>
        <taxon>Bacilli</taxon>
        <taxon>Bacillales</taxon>
        <taxon>Anoxybacillaceae</taxon>
        <taxon>Saccharococcus</taxon>
    </lineage>
</organism>
<dbReference type="RefSeq" id="WP_042409550.1">
    <property type="nucleotide sequence ID" value="NZ_BAWO01000031.1"/>
</dbReference>
<accession>A0A023DFP1</accession>
<evidence type="ECO:0000313" key="1">
    <source>
        <dbReference type="EMBL" id="GAJ40072.1"/>
    </source>
</evidence>
<dbReference type="Proteomes" id="UP000023561">
    <property type="component" value="Unassembled WGS sequence"/>
</dbReference>
<evidence type="ECO:0008006" key="3">
    <source>
        <dbReference type="Google" id="ProtNLM"/>
    </source>
</evidence>
<dbReference type="EMBL" id="BAWO01000031">
    <property type="protein sequence ID" value="GAJ40072.1"/>
    <property type="molecule type" value="Genomic_DNA"/>
</dbReference>
<dbReference type="Pfam" id="PF10752">
    <property type="entry name" value="DUF2533"/>
    <property type="match status" value="1"/>
</dbReference>